<evidence type="ECO:0000256" key="5">
    <source>
        <dbReference type="ARBA" id="ARBA00022692"/>
    </source>
</evidence>
<dbReference type="PANTHER" id="PTHR21716:SF53">
    <property type="entry name" value="PERMEASE PERM-RELATED"/>
    <property type="match status" value="1"/>
</dbReference>
<keyword evidence="6 8" id="KW-1133">Transmembrane helix</keyword>
<feature type="transmembrane region" description="Helical" evidence="8">
    <location>
        <begin position="311"/>
        <end position="338"/>
    </location>
</feature>
<evidence type="ECO:0000256" key="1">
    <source>
        <dbReference type="ARBA" id="ARBA00004651"/>
    </source>
</evidence>
<evidence type="ECO:0000256" key="6">
    <source>
        <dbReference type="ARBA" id="ARBA00022989"/>
    </source>
</evidence>
<evidence type="ECO:0000256" key="8">
    <source>
        <dbReference type="SAM" id="Phobius"/>
    </source>
</evidence>
<evidence type="ECO:0008006" key="11">
    <source>
        <dbReference type="Google" id="ProtNLM"/>
    </source>
</evidence>
<keyword evidence="4" id="KW-1003">Cell membrane</keyword>
<protein>
    <recommendedName>
        <fullName evidence="11">AI-2E family transporter</fullName>
    </recommendedName>
</protein>
<evidence type="ECO:0000256" key="7">
    <source>
        <dbReference type="ARBA" id="ARBA00023136"/>
    </source>
</evidence>
<organism evidence="9 10">
    <name type="scientific">Candidatus Aquicultor secundus</name>
    <dbReference type="NCBI Taxonomy" id="1973895"/>
    <lineage>
        <taxon>Bacteria</taxon>
        <taxon>Bacillati</taxon>
        <taxon>Actinomycetota</taxon>
        <taxon>Candidatus Aquicultoria</taxon>
        <taxon>Candidatus Aquicultorales</taxon>
        <taxon>Candidatus Aquicultoraceae</taxon>
        <taxon>Candidatus Aquicultor</taxon>
    </lineage>
</organism>
<evidence type="ECO:0000256" key="3">
    <source>
        <dbReference type="ARBA" id="ARBA00022448"/>
    </source>
</evidence>
<comment type="subcellular location">
    <subcellularLocation>
        <location evidence="1">Cell membrane</location>
        <topology evidence="1">Multi-pass membrane protein</topology>
    </subcellularLocation>
</comment>
<dbReference type="PANTHER" id="PTHR21716">
    <property type="entry name" value="TRANSMEMBRANE PROTEIN"/>
    <property type="match status" value="1"/>
</dbReference>
<gene>
    <name evidence="9" type="ORF">COY37_04080</name>
</gene>
<dbReference type="Pfam" id="PF01594">
    <property type="entry name" value="AI-2E_transport"/>
    <property type="match status" value="1"/>
</dbReference>
<comment type="caution">
    <text evidence="9">The sequence shown here is derived from an EMBL/GenBank/DDBJ whole genome shotgun (WGS) entry which is preliminary data.</text>
</comment>
<dbReference type="InterPro" id="IPR002549">
    <property type="entry name" value="AI-2E-like"/>
</dbReference>
<evidence type="ECO:0000256" key="2">
    <source>
        <dbReference type="ARBA" id="ARBA00009773"/>
    </source>
</evidence>
<feature type="transmembrane region" description="Helical" evidence="8">
    <location>
        <begin position="158"/>
        <end position="178"/>
    </location>
</feature>
<comment type="similarity">
    <text evidence="2">Belongs to the autoinducer-2 exporter (AI-2E) (TC 2.A.86) family.</text>
</comment>
<feature type="transmembrane region" description="Helical" evidence="8">
    <location>
        <begin position="70"/>
        <end position="91"/>
    </location>
</feature>
<feature type="transmembrane region" description="Helical" evidence="8">
    <location>
        <begin position="240"/>
        <end position="259"/>
    </location>
</feature>
<dbReference type="GO" id="GO:0005886">
    <property type="term" value="C:plasma membrane"/>
    <property type="evidence" value="ECO:0007669"/>
    <property type="project" value="UniProtKB-SubCell"/>
</dbReference>
<keyword evidence="5 8" id="KW-0812">Transmembrane</keyword>
<evidence type="ECO:0000313" key="9">
    <source>
        <dbReference type="EMBL" id="PIZ40348.1"/>
    </source>
</evidence>
<feature type="transmembrane region" description="Helical" evidence="8">
    <location>
        <begin position="210"/>
        <end position="234"/>
    </location>
</feature>
<feature type="transmembrane region" description="Helical" evidence="8">
    <location>
        <begin position="266"/>
        <end position="291"/>
    </location>
</feature>
<evidence type="ECO:0000256" key="4">
    <source>
        <dbReference type="ARBA" id="ARBA00022475"/>
    </source>
</evidence>
<dbReference type="AlphaFoldDB" id="A0A2M7T8S9"/>
<keyword evidence="3" id="KW-0813">Transport</keyword>
<dbReference type="EMBL" id="PFNG01000093">
    <property type="protein sequence ID" value="PIZ40348.1"/>
    <property type="molecule type" value="Genomic_DNA"/>
</dbReference>
<sequence length="368" mass="39959">MKTEDGLERIKAIGIAAWTWVGVIILLSMLLFVLYSINTVLMPFLYALVFVYILRPVVNYLDDKGLPRVFALILSYLGIILILTLFGTYIGPILYKESNGLINKIPEYVTTTNGYITDLVKQHPFLKGDQTAEFLTGLANSFKSFLQKAALSVPEMTASLFGGMINFVLAPIIAFYILKDLDVIRTTVREMIPEKHRVEGMQIVKKIDQIVGGFLKGQALVALTVAILSGIALYALGVDYAILLGFIIGVFNIIPYLGPIVGGAPAVIIALGTSWQLALIVVVVLLTVQQIDSILISPRIMSSQVNLHPAVVIFALLAGGTLLGFVGMLIAIPIAAVGKALYLHFRERSNGSGPEEPDVQELESAAKV</sequence>
<keyword evidence="7 8" id="KW-0472">Membrane</keyword>
<feature type="transmembrane region" description="Helical" evidence="8">
    <location>
        <begin position="12"/>
        <end position="34"/>
    </location>
</feature>
<evidence type="ECO:0000313" key="10">
    <source>
        <dbReference type="Proteomes" id="UP000230956"/>
    </source>
</evidence>
<dbReference type="GO" id="GO:0055085">
    <property type="term" value="P:transmembrane transport"/>
    <property type="evidence" value="ECO:0007669"/>
    <property type="project" value="TreeGrafter"/>
</dbReference>
<name>A0A2M7T8S9_9ACTN</name>
<accession>A0A2M7T8S9</accession>
<dbReference type="RefSeq" id="WP_286677737.1">
    <property type="nucleotide sequence ID" value="NZ_MNXI01000029.1"/>
</dbReference>
<reference evidence="10" key="1">
    <citation type="submission" date="2017-09" db="EMBL/GenBank/DDBJ databases">
        <title>Depth-based differentiation of microbial function through sediment-hosted aquifers and enrichment of novel symbionts in the deep terrestrial subsurface.</title>
        <authorList>
            <person name="Probst A.J."/>
            <person name="Ladd B."/>
            <person name="Jarett J.K."/>
            <person name="Geller-Mcgrath D.E."/>
            <person name="Sieber C.M.K."/>
            <person name="Emerson J.B."/>
            <person name="Anantharaman K."/>
            <person name="Thomas B.C."/>
            <person name="Malmstrom R."/>
            <person name="Stieglmeier M."/>
            <person name="Klingl A."/>
            <person name="Woyke T."/>
            <person name="Ryan C.M."/>
            <person name="Banfield J.F."/>
        </authorList>
    </citation>
    <scope>NUCLEOTIDE SEQUENCE [LARGE SCALE GENOMIC DNA]</scope>
</reference>
<dbReference type="Proteomes" id="UP000230956">
    <property type="component" value="Unassembled WGS sequence"/>
</dbReference>
<feature type="transmembrane region" description="Helical" evidence="8">
    <location>
        <begin position="40"/>
        <end position="58"/>
    </location>
</feature>
<proteinExistence type="inferred from homology"/>